<sequence>MATNSGPSQRDSTDEAAKINLKVKGQDGHGLFFRIKRDTQLMKLMTAFCERKETDYWSTRFLYNGQRITGKLTPDQLDMENGDEIDAMTYQTGGGCKILYCKASWHVKCI</sequence>
<dbReference type="Proteomes" id="UP001163823">
    <property type="component" value="Chromosome 4"/>
</dbReference>
<dbReference type="SUPFAM" id="SSF54236">
    <property type="entry name" value="Ubiquitin-like"/>
    <property type="match status" value="1"/>
</dbReference>
<feature type="domain" description="Ubiquitin-like" evidence="1">
    <location>
        <begin position="17"/>
        <end position="94"/>
    </location>
</feature>
<dbReference type="CDD" id="cd16116">
    <property type="entry name" value="Ubl_Smt3_like"/>
    <property type="match status" value="1"/>
</dbReference>
<dbReference type="Pfam" id="PF11976">
    <property type="entry name" value="Rad60-SLD"/>
    <property type="match status" value="1"/>
</dbReference>
<dbReference type="PROSITE" id="PS50053">
    <property type="entry name" value="UBIQUITIN_2"/>
    <property type="match status" value="1"/>
</dbReference>
<evidence type="ECO:0000313" key="3">
    <source>
        <dbReference type="Proteomes" id="UP001163823"/>
    </source>
</evidence>
<dbReference type="KEGG" id="qsa:O6P43_009873"/>
<dbReference type="Gene3D" id="3.10.20.90">
    <property type="entry name" value="Phosphatidylinositol 3-kinase Catalytic Subunit, Chain A, domain 1"/>
    <property type="match status" value="1"/>
</dbReference>
<gene>
    <name evidence="2" type="ORF">O6P43_009873</name>
</gene>
<dbReference type="PANTHER" id="PTHR10562">
    <property type="entry name" value="SMALL UBIQUITIN-RELATED MODIFIER"/>
    <property type="match status" value="1"/>
</dbReference>
<protein>
    <submittedName>
        <fullName evidence="2">Small ubiquitin-related modifier</fullName>
    </submittedName>
</protein>
<reference evidence="2" key="1">
    <citation type="journal article" date="2023" name="Science">
        <title>Elucidation of the pathway for biosynthesis of saponin adjuvants from the soapbark tree.</title>
        <authorList>
            <person name="Reed J."/>
            <person name="Orme A."/>
            <person name="El-Demerdash A."/>
            <person name="Owen C."/>
            <person name="Martin L.B.B."/>
            <person name="Misra R.C."/>
            <person name="Kikuchi S."/>
            <person name="Rejzek M."/>
            <person name="Martin A.C."/>
            <person name="Harkess A."/>
            <person name="Leebens-Mack J."/>
            <person name="Louveau T."/>
            <person name="Stephenson M.J."/>
            <person name="Osbourn A."/>
        </authorList>
    </citation>
    <scope>NUCLEOTIDE SEQUENCE</scope>
    <source>
        <strain evidence="2">S10</strain>
    </source>
</reference>
<dbReference type="AlphaFoldDB" id="A0AAD7PZ97"/>
<keyword evidence="3" id="KW-1185">Reference proteome</keyword>
<comment type="caution">
    <text evidence="2">The sequence shown here is derived from an EMBL/GenBank/DDBJ whole genome shotgun (WGS) entry which is preliminary data.</text>
</comment>
<accession>A0AAD7PZ97</accession>
<dbReference type="EMBL" id="JARAOO010000004">
    <property type="protein sequence ID" value="KAJ7971907.1"/>
    <property type="molecule type" value="Genomic_DNA"/>
</dbReference>
<evidence type="ECO:0000259" key="1">
    <source>
        <dbReference type="PROSITE" id="PS50053"/>
    </source>
</evidence>
<dbReference type="InterPro" id="IPR022617">
    <property type="entry name" value="Rad60/SUMO-like_dom"/>
</dbReference>
<evidence type="ECO:0000313" key="2">
    <source>
        <dbReference type="EMBL" id="KAJ7971907.1"/>
    </source>
</evidence>
<name>A0AAD7PZ97_QUISA</name>
<proteinExistence type="predicted"/>
<organism evidence="2 3">
    <name type="scientific">Quillaja saponaria</name>
    <name type="common">Soap bark tree</name>
    <dbReference type="NCBI Taxonomy" id="32244"/>
    <lineage>
        <taxon>Eukaryota</taxon>
        <taxon>Viridiplantae</taxon>
        <taxon>Streptophyta</taxon>
        <taxon>Embryophyta</taxon>
        <taxon>Tracheophyta</taxon>
        <taxon>Spermatophyta</taxon>
        <taxon>Magnoliopsida</taxon>
        <taxon>eudicotyledons</taxon>
        <taxon>Gunneridae</taxon>
        <taxon>Pentapetalae</taxon>
        <taxon>rosids</taxon>
        <taxon>fabids</taxon>
        <taxon>Fabales</taxon>
        <taxon>Quillajaceae</taxon>
        <taxon>Quillaja</taxon>
    </lineage>
</organism>
<dbReference type="InterPro" id="IPR000626">
    <property type="entry name" value="Ubiquitin-like_dom"/>
</dbReference>
<dbReference type="InterPro" id="IPR029071">
    <property type="entry name" value="Ubiquitin-like_domsf"/>
</dbReference>